<feature type="binding site" evidence="3 5">
    <location>
        <position position="15"/>
    </location>
    <ligand>
        <name>substrate</name>
    </ligand>
</feature>
<sequence length="164" mass="16876">MSSPFVAILMGSDSDLSVMKASCEVLKSLGVSYEVRVTSAHRTPEDTKDFIRDAEQRGCAVFIAGAGMAAHLAGAVAAHTLKPVIGVPIDSGPLQGFDALLSTVQMPGGVPVATVAIGKAGAKNAGYLAAQMLALADEALHGRLVAERAANAEAIRQKNHNLDV</sequence>
<keyword evidence="7" id="KW-0456">Lyase</keyword>
<feature type="domain" description="PurE" evidence="6">
    <location>
        <begin position="4"/>
        <end position="155"/>
    </location>
</feature>
<evidence type="ECO:0000259" key="6">
    <source>
        <dbReference type="SMART" id="SM01001"/>
    </source>
</evidence>
<evidence type="ECO:0000256" key="3">
    <source>
        <dbReference type="HAMAP-Rule" id="MF_01929"/>
    </source>
</evidence>
<keyword evidence="2 3" id="KW-0413">Isomerase</keyword>
<dbReference type="InterPro" id="IPR033747">
    <property type="entry name" value="PurE_ClassI"/>
</dbReference>
<keyword evidence="1 3" id="KW-0658">Purine biosynthesis</keyword>
<proteinExistence type="inferred from homology"/>
<dbReference type="NCBIfam" id="TIGR01162">
    <property type="entry name" value="purE"/>
    <property type="match status" value="1"/>
</dbReference>
<dbReference type="SMART" id="SM01001">
    <property type="entry name" value="AIRC"/>
    <property type="match status" value="1"/>
</dbReference>
<protein>
    <recommendedName>
        <fullName evidence="3 4">N5-carboxyaminoimidazole ribonucleotide mutase</fullName>
        <shortName evidence="3 4">N5-CAIR mutase</shortName>
        <ecNumber evidence="3 4">5.4.99.18</ecNumber>
    </recommendedName>
    <alternativeName>
        <fullName evidence="3">5-(carboxyamino)imidazole ribonucleotide mutase</fullName>
    </alternativeName>
</protein>
<evidence type="ECO:0000313" key="7">
    <source>
        <dbReference type="EMBL" id="NQV64372.1"/>
    </source>
</evidence>
<dbReference type="PANTHER" id="PTHR23046">
    <property type="entry name" value="PHOSPHORIBOSYLAMINOIMIDAZOLE CARBOXYLASE CATALYTIC SUBUNIT"/>
    <property type="match status" value="1"/>
</dbReference>
<dbReference type="InterPro" id="IPR024694">
    <property type="entry name" value="PurE_prokaryotes"/>
</dbReference>
<comment type="similarity">
    <text evidence="3">Belongs to the AIR carboxylase family. Class I subfamily.</text>
</comment>
<accession>A0A972VXF3</accession>
<reference evidence="7" key="1">
    <citation type="submission" date="2020-05" db="EMBL/GenBank/DDBJ databases">
        <title>Sulfur intermediates as new biogeochemical hubs in an aquatic model microbial ecosystem.</title>
        <authorList>
            <person name="Vigneron A."/>
        </authorList>
    </citation>
    <scope>NUCLEOTIDE SEQUENCE</scope>
    <source>
        <strain evidence="7">Bin.250</strain>
    </source>
</reference>
<dbReference type="PIRSF" id="PIRSF001338">
    <property type="entry name" value="AIR_carboxylase"/>
    <property type="match status" value="1"/>
</dbReference>
<dbReference type="EMBL" id="JABMOJ010000116">
    <property type="protein sequence ID" value="NQV64372.1"/>
    <property type="molecule type" value="Genomic_DNA"/>
</dbReference>
<name>A0A972VXF3_9GAMM</name>
<feature type="binding site" evidence="3 5">
    <location>
        <position position="12"/>
    </location>
    <ligand>
        <name>substrate</name>
    </ligand>
</feature>
<dbReference type="EC" id="5.4.99.18" evidence="3 4"/>
<evidence type="ECO:0000256" key="1">
    <source>
        <dbReference type="ARBA" id="ARBA00022755"/>
    </source>
</evidence>
<dbReference type="GO" id="GO:0006189">
    <property type="term" value="P:'de novo' IMP biosynthetic process"/>
    <property type="evidence" value="ECO:0007669"/>
    <property type="project" value="UniProtKB-UniRule"/>
</dbReference>
<evidence type="ECO:0000313" key="8">
    <source>
        <dbReference type="Proteomes" id="UP000754644"/>
    </source>
</evidence>
<dbReference type="PANTHER" id="PTHR23046:SF2">
    <property type="entry name" value="PHOSPHORIBOSYLAMINOIMIDAZOLE CARBOXYLASE"/>
    <property type="match status" value="1"/>
</dbReference>
<dbReference type="AlphaFoldDB" id="A0A972VXF3"/>
<dbReference type="SUPFAM" id="SSF52255">
    <property type="entry name" value="N5-CAIR mutase (phosphoribosylaminoimidazole carboxylase, PurE)"/>
    <property type="match status" value="1"/>
</dbReference>
<comment type="catalytic activity">
    <reaction evidence="3 4">
        <text>5-carboxyamino-1-(5-phospho-D-ribosyl)imidazole + H(+) = 5-amino-1-(5-phospho-D-ribosyl)imidazole-4-carboxylate</text>
        <dbReference type="Rhea" id="RHEA:13193"/>
        <dbReference type="ChEBI" id="CHEBI:15378"/>
        <dbReference type="ChEBI" id="CHEBI:58730"/>
        <dbReference type="ChEBI" id="CHEBI:77657"/>
        <dbReference type="EC" id="5.4.99.18"/>
    </reaction>
</comment>
<comment type="function">
    <text evidence="3 4">Catalyzes the conversion of N5-carboxyaminoimidazole ribonucleotide (N5-CAIR) to 4-carboxy-5-aminoimidazole ribonucleotide (CAIR).</text>
</comment>
<evidence type="ECO:0000256" key="4">
    <source>
        <dbReference type="PIRNR" id="PIRNR001338"/>
    </source>
</evidence>
<dbReference type="GO" id="GO:0016829">
    <property type="term" value="F:lyase activity"/>
    <property type="evidence" value="ECO:0007669"/>
    <property type="project" value="UniProtKB-KW"/>
</dbReference>
<evidence type="ECO:0000256" key="2">
    <source>
        <dbReference type="ARBA" id="ARBA00023235"/>
    </source>
</evidence>
<evidence type="ECO:0000256" key="5">
    <source>
        <dbReference type="PIRSR" id="PIRSR001338-1"/>
    </source>
</evidence>
<dbReference type="HAMAP" id="MF_01929">
    <property type="entry name" value="PurE_classI"/>
    <property type="match status" value="1"/>
</dbReference>
<dbReference type="Pfam" id="PF00731">
    <property type="entry name" value="AIRC"/>
    <property type="match status" value="1"/>
</dbReference>
<comment type="pathway">
    <text evidence="3 4">Purine metabolism; IMP biosynthesis via de novo pathway; 5-amino-1-(5-phospho-D-ribosyl)imidazole-4-carboxylate from 5-amino-1-(5-phospho-D-ribosyl)imidazole (N5-CAIR route): step 2/2.</text>
</comment>
<organism evidence="7 8">
    <name type="scientific">SAR86 cluster bacterium</name>
    <dbReference type="NCBI Taxonomy" id="2030880"/>
    <lineage>
        <taxon>Bacteria</taxon>
        <taxon>Pseudomonadati</taxon>
        <taxon>Pseudomonadota</taxon>
        <taxon>Gammaproteobacteria</taxon>
        <taxon>SAR86 cluster</taxon>
    </lineage>
</organism>
<comment type="caution">
    <text evidence="7">The sequence shown here is derived from an EMBL/GenBank/DDBJ whole genome shotgun (WGS) entry which is preliminary data.</text>
</comment>
<dbReference type="GO" id="GO:0034023">
    <property type="term" value="F:5-(carboxyamino)imidazole ribonucleotide mutase activity"/>
    <property type="evidence" value="ECO:0007669"/>
    <property type="project" value="UniProtKB-UniRule"/>
</dbReference>
<dbReference type="Gene3D" id="3.40.50.1970">
    <property type="match status" value="1"/>
</dbReference>
<dbReference type="InterPro" id="IPR000031">
    <property type="entry name" value="PurE_dom"/>
</dbReference>
<gene>
    <name evidence="3 7" type="primary">purE</name>
    <name evidence="7" type="ORF">HQ497_03310</name>
</gene>
<dbReference type="Proteomes" id="UP000754644">
    <property type="component" value="Unassembled WGS sequence"/>
</dbReference>
<feature type="binding site" evidence="3 5">
    <location>
        <position position="42"/>
    </location>
    <ligand>
        <name>substrate</name>
    </ligand>
</feature>